<dbReference type="Proteomes" id="UP000241818">
    <property type="component" value="Unassembled WGS sequence"/>
</dbReference>
<sequence length="161" mass="17874">MQRRLLWFLAVVSVASLTISGCINQQVIAPCLENRHSINHKIKAKSDLIVHCDVGRMQQLSISPRSCFILAKQQPSLTNSALPHQCPHTYPQTMPKPFRSTPHHRSPTARCLCSGSLARCTAPYLCIPQDGLLARALCPCARFSIAMYCGSFIVCARMYCT</sequence>
<dbReference type="GeneID" id="36571242"/>
<organism evidence="2 3">
    <name type="scientific">Amorphotheca resinae ATCC 22711</name>
    <dbReference type="NCBI Taxonomy" id="857342"/>
    <lineage>
        <taxon>Eukaryota</taxon>
        <taxon>Fungi</taxon>
        <taxon>Dikarya</taxon>
        <taxon>Ascomycota</taxon>
        <taxon>Pezizomycotina</taxon>
        <taxon>Leotiomycetes</taxon>
        <taxon>Helotiales</taxon>
        <taxon>Amorphothecaceae</taxon>
        <taxon>Amorphotheca</taxon>
    </lineage>
</organism>
<feature type="chain" id="PRO_5015442844" description="Lipoprotein" evidence="1">
    <location>
        <begin position="21"/>
        <end position="161"/>
    </location>
</feature>
<keyword evidence="3" id="KW-1185">Reference proteome</keyword>
<protein>
    <recommendedName>
        <fullName evidence="4">Lipoprotein</fullName>
    </recommendedName>
</protein>
<dbReference type="PROSITE" id="PS51257">
    <property type="entry name" value="PROKAR_LIPOPROTEIN"/>
    <property type="match status" value="1"/>
</dbReference>
<dbReference type="AlphaFoldDB" id="A0A2T3BCK2"/>
<name>A0A2T3BCK2_AMORE</name>
<evidence type="ECO:0008006" key="4">
    <source>
        <dbReference type="Google" id="ProtNLM"/>
    </source>
</evidence>
<accession>A0A2T3BCK2</accession>
<evidence type="ECO:0000313" key="2">
    <source>
        <dbReference type="EMBL" id="PSS27104.1"/>
    </source>
</evidence>
<evidence type="ECO:0000256" key="1">
    <source>
        <dbReference type="SAM" id="SignalP"/>
    </source>
</evidence>
<dbReference type="EMBL" id="KZ679006">
    <property type="protein sequence ID" value="PSS27104.1"/>
    <property type="molecule type" value="Genomic_DNA"/>
</dbReference>
<proteinExistence type="predicted"/>
<dbReference type="RefSeq" id="XP_024724629.1">
    <property type="nucleotide sequence ID" value="XM_024863161.1"/>
</dbReference>
<keyword evidence="1" id="KW-0732">Signal</keyword>
<reference evidence="2 3" key="1">
    <citation type="journal article" date="2018" name="New Phytol.">
        <title>Comparative genomics and transcriptomics depict ericoid mycorrhizal fungi as versatile saprotrophs and plant mutualists.</title>
        <authorList>
            <person name="Martino E."/>
            <person name="Morin E."/>
            <person name="Grelet G.A."/>
            <person name="Kuo A."/>
            <person name="Kohler A."/>
            <person name="Daghino S."/>
            <person name="Barry K.W."/>
            <person name="Cichocki N."/>
            <person name="Clum A."/>
            <person name="Dockter R.B."/>
            <person name="Hainaut M."/>
            <person name="Kuo R.C."/>
            <person name="LaButti K."/>
            <person name="Lindahl B.D."/>
            <person name="Lindquist E.A."/>
            <person name="Lipzen A."/>
            <person name="Khouja H.R."/>
            <person name="Magnuson J."/>
            <person name="Murat C."/>
            <person name="Ohm R.A."/>
            <person name="Singer S.W."/>
            <person name="Spatafora J.W."/>
            <person name="Wang M."/>
            <person name="Veneault-Fourrey C."/>
            <person name="Henrissat B."/>
            <person name="Grigoriev I.V."/>
            <person name="Martin F.M."/>
            <person name="Perotto S."/>
        </authorList>
    </citation>
    <scope>NUCLEOTIDE SEQUENCE [LARGE SCALE GENOMIC DNA]</scope>
    <source>
        <strain evidence="2 3">ATCC 22711</strain>
    </source>
</reference>
<dbReference type="InParanoid" id="A0A2T3BCK2"/>
<feature type="signal peptide" evidence="1">
    <location>
        <begin position="1"/>
        <end position="20"/>
    </location>
</feature>
<evidence type="ECO:0000313" key="3">
    <source>
        <dbReference type="Proteomes" id="UP000241818"/>
    </source>
</evidence>
<gene>
    <name evidence="2" type="ORF">M430DRAFT_149764</name>
</gene>